<organism evidence="1">
    <name type="scientific">Solanum chacoense</name>
    <name type="common">Chaco potato</name>
    <dbReference type="NCBI Taxonomy" id="4108"/>
    <lineage>
        <taxon>Eukaryota</taxon>
        <taxon>Viridiplantae</taxon>
        <taxon>Streptophyta</taxon>
        <taxon>Embryophyta</taxon>
        <taxon>Tracheophyta</taxon>
        <taxon>Spermatophyta</taxon>
        <taxon>Magnoliopsida</taxon>
        <taxon>eudicotyledons</taxon>
        <taxon>Gunneridae</taxon>
        <taxon>Pentapetalae</taxon>
        <taxon>asterids</taxon>
        <taxon>lamiids</taxon>
        <taxon>Solanales</taxon>
        <taxon>Solanaceae</taxon>
        <taxon>Solanoideae</taxon>
        <taxon>Solaneae</taxon>
        <taxon>Solanum</taxon>
    </lineage>
</organism>
<evidence type="ECO:0000313" key="1">
    <source>
        <dbReference type="EMBL" id="JAP09755.1"/>
    </source>
</evidence>
<dbReference type="PANTHER" id="PTHR33223">
    <property type="entry name" value="CCHC-TYPE DOMAIN-CONTAINING PROTEIN"/>
    <property type="match status" value="1"/>
</dbReference>
<dbReference type="PANTHER" id="PTHR33223:SF8">
    <property type="entry name" value="OS04G0172440 PROTEIN"/>
    <property type="match status" value="1"/>
</dbReference>
<dbReference type="AlphaFoldDB" id="A0A0V0GR54"/>
<proteinExistence type="predicted"/>
<sequence>MRLFSRSLKGEAFEWYISQEMKQWPSWKALAKDFIERFGYNVEFIPDRYSLKRIKQKSWESYREYAYRWRK</sequence>
<accession>A0A0V0GR54</accession>
<reference evidence="1" key="1">
    <citation type="submission" date="2015-12" db="EMBL/GenBank/DDBJ databases">
        <title>Gene expression during late stages of embryo sac development: a critical building block for successful pollen-pistil interactions.</title>
        <authorList>
            <person name="Liu Y."/>
            <person name="Joly V."/>
            <person name="Sabar M."/>
            <person name="Matton D.P."/>
        </authorList>
    </citation>
    <scope>NUCLEOTIDE SEQUENCE</scope>
</reference>
<dbReference type="EMBL" id="GEDG01034397">
    <property type="protein sequence ID" value="JAP09755.1"/>
    <property type="molecule type" value="Transcribed_RNA"/>
</dbReference>
<protein>
    <submittedName>
        <fullName evidence="1">Putative ovule protein</fullName>
    </submittedName>
</protein>
<name>A0A0V0GR54_SOLCH</name>